<sequence>MPTVLEALQNRSSKRAYSDKKIPQETLEKILTAAGMTPSGANMQPWVTYAVSNADTLKRVGDAVITKMDEGITNDQFIQYYPVKWTNPYKKRRIVTGSNLYKLMEVDRKDNDTRIEMWKDNFRWFGAQTVIFVFTNKANIDGSQGALIDCGAYMQSVMLAAQDFGIDSCPQGSTTEFGRVVAEALEVPDDIALLYSVVLGYSDKEAKINSYQPKRVNLQESVTFIN</sequence>
<evidence type="ECO:0000256" key="5">
    <source>
        <dbReference type="ARBA" id="ARBA00023002"/>
    </source>
</evidence>
<evidence type="ECO:0000256" key="1">
    <source>
        <dbReference type="ARBA" id="ARBA00001917"/>
    </source>
</evidence>
<dbReference type="PANTHER" id="PTHR43673:SF2">
    <property type="entry name" value="NITROREDUCTASE"/>
    <property type="match status" value="1"/>
</dbReference>
<proteinExistence type="inferred from homology"/>
<protein>
    <submittedName>
        <fullName evidence="7">Oxygen-insensitive NADPH nitroreductase</fullName>
        <ecNumber evidence="7">1.-.-.-</ecNumber>
    </submittedName>
</protein>
<dbReference type="InterPro" id="IPR029479">
    <property type="entry name" value="Nitroreductase"/>
</dbReference>
<dbReference type="AlphaFoldDB" id="A0A1W1CTL8"/>
<evidence type="ECO:0000259" key="6">
    <source>
        <dbReference type="Pfam" id="PF00881"/>
    </source>
</evidence>
<comment type="cofactor">
    <cofactor evidence="1">
        <name>FMN</name>
        <dbReference type="ChEBI" id="CHEBI:58210"/>
    </cofactor>
</comment>
<evidence type="ECO:0000256" key="2">
    <source>
        <dbReference type="ARBA" id="ARBA00007118"/>
    </source>
</evidence>
<keyword evidence="5 7" id="KW-0560">Oxidoreductase</keyword>
<evidence type="ECO:0000313" key="7">
    <source>
        <dbReference type="EMBL" id="SFV69208.1"/>
    </source>
</evidence>
<dbReference type="EC" id="1.-.-.-" evidence="7"/>
<name>A0A1W1CTL8_9ZZZZ</name>
<keyword evidence="3" id="KW-0285">Flavoprotein</keyword>
<reference evidence="7" key="1">
    <citation type="submission" date="2016-10" db="EMBL/GenBank/DDBJ databases">
        <authorList>
            <person name="de Groot N.N."/>
        </authorList>
    </citation>
    <scope>NUCLEOTIDE SEQUENCE</scope>
</reference>
<dbReference type="Pfam" id="PF00881">
    <property type="entry name" value="Nitroreductase"/>
    <property type="match status" value="1"/>
</dbReference>
<organism evidence="7">
    <name type="scientific">hydrothermal vent metagenome</name>
    <dbReference type="NCBI Taxonomy" id="652676"/>
    <lineage>
        <taxon>unclassified sequences</taxon>
        <taxon>metagenomes</taxon>
        <taxon>ecological metagenomes</taxon>
    </lineage>
</organism>
<dbReference type="SUPFAM" id="SSF55469">
    <property type="entry name" value="FMN-dependent nitroreductase-like"/>
    <property type="match status" value="1"/>
</dbReference>
<dbReference type="Gene3D" id="3.40.109.10">
    <property type="entry name" value="NADH Oxidase"/>
    <property type="match status" value="1"/>
</dbReference>
<dbReference type="InterPro" id="IPR000415">
    <property type="entry name" value="Nitroreductase-like"/>
</dbReference>
<dbReference type="CDD" id="cd02136">
    <property type="entry name" value="PnbA_NfnB-like"/>
    <property type="match status" value="1"/>
</dbReference>
<feature type="domain" description="Nitroreductase" evidence="6">
    <location>
        <begin position="9"/>
        <end position="201"/>
    </location>
</feature>
<dbReference type="GO" id="GO:0016491">
    <property type="term" value="F:oxidoreductase activity"/>
    <property type="evidence" value="ECO:0007669"/>
    <property type="project" value="UniProtKB-KW"/>
</dbReference>
<comment type="similarity">
    <text evidence="2">Belongs to the nitroreductase family.</text>
</comment>
<evidence type="ECO:0000256" key="3">
    <source>
        <dbReference type="ARBA" id="ARBA00022630"/>
    </source>
</evidence>
<gene>
    <name evidence="7" type="ORF">MNB_SM-4-803</name>
</gene>
<dbReference type="EMBL" id="FPHF01000113">
    <property type="protein sequence ID" value="SFV69208.1"/>
    <property type="molecule type" value="Genomic_DNA"/>
</dbReference>
<keyword evidence="4" id="KW-0288">FMN</keyword>
<dbReference type="PANTHER" id="PTHR43673">
    <property type="entry name" value="NAD(P)H NITROREDUCTASE YDGI-RELATED"/>
    <property type="match status" value="1"/>
</dbReference>
<accession>A0A1W1CTL8</accession>
<evidence type="ECO:0000256" key="4">
    <source>
        <dbReference type="ARBA" id="ARBA00022643"/>
    </source>
</evidence>